<evidence type="ECO:0000256" key="2">
    <source>
        <dbReference type="SAM" id="SignalP"/>
    </source>
</evidence>
<evidence type="ECO:0000313" key="3">
    <source>
        <dbReference type="EMBL" id="JAC93347.1"/>
    </source>
</evidence>
<keyword evidence="2" id="KW-0732">Signal</keyword>
<sequence>MNAAIILLLTSFLASVPLALQLPLAKNELKHSVGFGGEQPQATNSSSGLEQVGAVYRDGKSENARLVVQIDSPPAVWEYPRNGSSQLIDWKPASDRPRGELCGGPSVQRQSQRG</sequence>
<feature type="chain" id="PRO_5001868288" evidence="2">
    <location>
        <begin position="22"/>
        <end position="114"/>
    </location>
</feature>
<proteinExistence type="evidence at transcript level"/>
<evidence type="ECO:0000256" key="1">
    <source>
        <dbReference type="SAM" id="MobiDB-lite"/>
    </source>
</evidence>
<dbReference type="EMBL" id="GBIH01001363">
    <property type="protein sequence ID" value="JAC93347.1"/>
    <property type="molecule type" value="mRNA"/>
</dbReference>
<accession>A0A090X9F9</accession>
<feature type="region of interest" description="Disordered" evidence="1">
    <location>
        <begin position="87"/>
        <end position="114"/>
    </location>
</feature>
<name>A0A090X9F9_IXORI</name>
<dbReference type="AlphaFoldDB" id="A0A090X9F9"/>
<organism evidence="3">
    <name type="scientific">Ixodes ricinus</name>
    <name type="common">Common tick</name>
    <name type="synonym">Acarus ricinus</name>
    <dbReference type="NCBI Taxonomy" id="34613"/>
    <lineage>
        <taxon>Eukaryota</taxon>
        <taxon>Metazoa</taxon>
        <taxon>Ecdysozoa</taxon>
        <taxon>Arthropoda</taxon>
        <taxon>Chelicerata</taxon>
        <taxon>Arachnida</taxon>
        <taxon>Acari</taxon>
        <taxon>Parasitiformes</taxon>
        <taxon>Ixodida</taxon>
        <taxon>Ixodoidea</taxon>
        <taxon>Ixodidae</taxon>
        <taxon>Ixodinae</taxon>
        <taxon>Ixodes</taxon>
    </lineage>
</organism>
<protein>
    <submittedName>
        <fullName evidence="3">Putative secreted protein</fullName>
    </submittedName>
</protein>
<feature type="signal peptide" evidence="2">
    <location>
        <begin position="1"/>
        <end position="21"/>
    </location>
</feature>
<reference evidence="3" key="1">
    <citation type="journal article" date="2015" name="PLoS Negl. Trop. Dis.">
        <title>Deep Sequencing Analysis of the Ixodes ricinus Haemocytome.</title>
        <authorList>
            <person name="Kotsyfakis M."/>
            <person name="Kopacek P."/>
            <person name="Franta Z."/>
            <person name="Pedra J.H."/>
            <person name="Ribeiro J.M."/>
        </authorList>
    </citation>
    <scope>NUCLEOTIDE SEQUENCE</scope>
</reference>